<evidence type="ECO:0000313" key="1">
    <source>
        <dbReference type="EMBL" id="ODM13819.1"/>
    </source>
</evidence>
<sequence length="144" mass="16427">MENFHAEWAACLLEGIENNCSVKIGQACLEKCACFHYRVNDMDRLLEKYVTDLNGFIDFLQREYGWVIQINNENKNIIVDENKDYCVCPITAALHGKVSSLLCDCSAHYASKMFSKVLGKEVKAKVKRSYLRDGLSCIYEIGIE</sequence>
<organism evidence="1 2">
    <name type="scientific">Eisenbergiella tayi</name>
    <dbReference type="NCBI Taxonomy" id="1432052"/>
    <lineage>
        <taxon>Bacteria</taxon>
        <taxon>Bacillati</taxon>
        <taxon>Bacillota</taxon>
        <taxon>Clostridia</taxon>
        <taxon>Lachnospirales</taxon>
        <taxon>Lachnospiraceae</taxon>
        <taxon>Eisenbergiella</taxon>
    </lineage>
</organism>
<gene>
    <name evidence="1" type="ORF">BEH84_01538</name>
</gene>
<name>A0A1E3AYU4_9FIRM</name>
<evidence type="ECO:0000313" key="2">
    <source>
        <dbReference type="Proteomes" id="UP000095003"/>
    </source>
</evidence>
<proteinExistence type="predicted"/>
<dbReference type="AlphaFoldDB" id="A0A1E3AYU4"/>
<evidence type="ECO:0008006" key="3">
    <source>
        <dbReference type="Google" id="ProtNLM"/>
    </source>
</evidence>
<dbReference type="RefSeq" id="WP_069156303.1">
    <property type="nucleotide sequence ID" value="NZ_DBFYTC010000022.1"/>
</dbReference>
<reference evidence="1 2" key="1">
    <citation type="submission" date="2016-07" db="EMBL/GenBank/DDBJ databases">
        <title>Characterization of isolates of Eisenbergiella tayi derived from blood cultures, using whole genome sequencing.</title>
        <authorList>
            <person name="Burdz T."/>
            <person name="Wiebe D."/>
            <person name="Huynh C."/>
            <person name="Bernard K."/>
        </authorList>
    </citation>
    <scope>NUCLEOTIDE SEQUENCE [LARGE SCALE GENOMIC DNA]</scope>
    <source>
        <strain evidence="1 2">NML 120489</strain>
    </source>
</reference>
<dbReference type="EMBL" id="MCGI01000001">
    <property type="protein sequence ID" value="ODM13819.1"/>
    <property type="molecule type" value="Genomic_DNA"/>
</dbReference>
<comment type="caution">
    <text evidence="1">The sequence shown here is derived from an EMBL/GenBank/DDBJ whole genome shotgun (WGS) entry which is preliminary data.</text>
</comment>
<dbReference type="Proteomes" id="UP000095003">
    <property type="component" value="Unassembled WGS sequence"/>
</dbReference>
<protein>
    <recommendedName>
        <fullName evidence="3">Metanogen output domain-containing protein</fullName>
    </recommendedName>
</protein>
<accession>A0A1E3AYU4</accession>